<reference evidence="2 3" key="1">
    <citation type="submission" date="2019-03" db="EMBL/GenBank/DDBJ databases">
        <title>Genomic features of bacteria from cold environments.</title>
        <authorList>
            <person name="Shen L."/>
        </authorList>
    </citation>
    <scope>NUCLEOTIDE SEQUENCE [LARGE SCALE GENOMIC DNA]</scope>
    <source>
        <strain evidence="3">T3246-1</strain>
    </source>
</reference>
<keyword evidence="1" id="KW-1133">Transmembrane helix</keyword>
<evidence type="ECO:0000313" key="2">
    <source>
        <dbReference type="EMBL" id="TDE97287.1"/>
    </source>
</evidence>
<accession>A0ABY2E8H2</accession>
<gene>
    <name evidence="2" type="ORF">EXU48_03520</name>
</gene>
<feature type="transmembrane region" description="Helical" evidence="1">
    <location>
        <begin position="169"/>
        <end position="188"/>
    </location>
</feature>
<dbReference type="EMBL" id="SMNA01000002">
    <property type="protein sequence ID" value="TDE97287.1"/>
    <property type="molecule type" value="Genomic_DNA"/>
</dbReference>
<proteinExistence type="predicted"/>
<evidence type="ECO:0000313" key="3">
    <source>
        <dbReference type="Proteomes" id="UP000504882"/>
    </source>
</evidence>
<sequence length="218" mass="22131">MTTTTSRRTTHDAPPGGGATTGRLLTAAALAGPFFVVSSTIQALARDGFDIRVHPLSQLATGGPGWIQMVTFVVAGLGGLSLAVGHRRVVTTGAGARVAPVFLVVFGVAFVVAGLVPMDPQNGLPVGAPEGAVAMSWHSVVHGTAAAVSFTALAVACVALVVRAIRARRVWAVLGNGVVAVVLLVPVSATNASIQVAATGLVAFTWMTVTALRLRRPV</sequence>
<protein>
    <submittedName>
        <fullName evidence="2">DUF998 domain-containing protein</fullName>
    </submittedName>
</protein>
<keyword evidence="3" id="KW-1185">Reference proteome</keyword>
<feature type="transmembrane region" description="Helical" evidence="1">
    <location>
        <begin position="194"/>
        <end position="214"/>
    </location>
</feature>
<dbReference type="Proteomes" id="UP000504882">
    <property type="component" value="Unassembled WGS sequence"/>
</dbReference>
<keyword evidence="1" id="KW-0812">Transmembrane</keyword>
<feature type="transmembrane region" description="Helical" evidence="1">
    <location>
        <begin position="96"/>
        <end position="116"/>
    </location>
</feature>
<organism evidence="2 3">
    <name type="scientific">Occultella glacieicola</name>
    <dbReference type="NCBI Taxonomy" id="2518684"/>
    <lineage>
        <taxon>Bacteria</taxon>
        <taxon>Bacillati</taxon>
        <taxon>Actinomycetota</taxon>
        <taxon>Actinomycetes</taxon>
        <taxon>Micrococcales</taxon>
        <taxon>Ruaniaceae</taxon>
        <taxon>Occultella</taxon>
    </lineage>
</organism>
<dbReference type="InterPro" id="IPR009339">
    <property type="entry name" value="DUF998"/>
</dbReference>
<name>A0ABY2E8H2_9MICO</name>
<dbReference type="Pfam" id="PF06197">
    <property type="entry name" value="DUF998"/>
    <property type="match status" value="1"/>
</dbReference>
<evidence type="ECO:0000256" key="1">
    <source>
        <dbReference type="SAM" id="Phobius"/>
    </source>
</evidence>
<dbReference type="RefSeq" id="WP_133106214.1">
    <property type="nucleotide sequence ID" value="NZ_SMNA01000002.1"/>
</dbReference>
<keyword evidence="1" id="KW-0472">Membrane</keyword>
<feature type="transmembrane region" description="Helical" evidence="1">
    <location>
        <begin position="136"/>
        <end position="162"/>
    </location>
</feature>
<comment type="caution">
    <text evidence="2">The sequence shown here is derived from an EMBL/GenBank/DDBJ whole genome shotgun (WGS) entry which is preliminary data.</text>
</comment>
<feature type="transmembrane region" description="Helical" evidence="1">
    <location>
        <begin position="24"/>
        <end position="45"/>
    </location>
</feature>
<feature type="transmembrane region" description="Helical" evidence="1">
    <location>
        <begin position="65"/>
        <end position="84"/>
    </location>
</feature>